<feature type="compositionally biased region" description="Basic and acidic residues" evidence="5">
    <location>
        <begin position="68"/>
        <end position="79"/>
    </location>
</feature>
<evidence type="ECO:0000259" key="6">
    <source>
        <dbReference type="PROSITE" id="PS50090"/>
    </source>
</evidence>
<feature type="domain" description="Myb-like" evidence="6">
    <location>
        <begin position="371"/>
        <end position="429"/>
    </location>
</feature>
<evidence type="ECO:0000256" key="3">
    <source>
        <dbReference type="ARBA" id="ARBA00023163"/>
    </source>
</evidence>
<gene>
    <name evidence="8" type="ORF">OLUC0939_LOCUS243</name>
</gene>
<dbReference type="EMBL" id="HBDX01000272">
    <property type="protein sequence ID" value="CAD8219524.1"/>
    <property type="molecule type" value="Transcribed_RNA"/>
</dbReference>
<dbReference type="Gene3D" id="1.10.10.60">
    <property type="entry name" value="Homeodomain-like"/>
    <property type="match status" value="5"/>
</dbReference>
<protein>
    <submittedName>
        <fullName evidence="8">Uncharacterized protein</fullName>
    </submittedName>
</protein>
<keyword evidence="3" id="KW-0804">Transcription</keyword>
<feature type="domain" description="Myb-like" evidence="6">
    <location>
        <begin position="484"/>
        <end position="538"/>
    </location>
</feature>
<dbReference type="Pfam" id="PF13921">
    <property type="entry name" value="Myb_DNA-bind_6"/>
    <property type="match status" value="1"/>
</dbReference>
<proteinExistence type="predicted"/>
<dbReference type="InterPro" id="IPR017930">
    <property type="entry name" value="Myb_dom"/>
</dbReference>
<feature type="compositionally biased region" description="Basic and acidic residues" evidence="5">
    <location>
        <begin position="684"/>
        <end position="698"/>
    </location>
</feature>
<dbReference type="PANTHER" id="PTHR46621">
    <property type="entry name" value="SNRNA-ACTIVATING PROTEIN COMPLEX SUBUNIT 4"/>
    <property type="match status" value="1"/>
</dbReference>
<evidence type="ECO:0000256" key="5">
    <source>
        <dbReference type="SAM" id="MobiDB-lite"/>
    </source>
</evidence>
<dbReference type="GO" id="GO:0001006">
    <property type="term" value="F:RNA polymerase III type 3 promoter sequence-specific DNA binding"/>
    <property type="evidence" value="ECO:0007669"/>
    <property type="project" value="TreeGrafter"/>
</dbReference>
<dbReference type="GO" id="GO:0019185">
    <property type="term" value="C:snRNA-activating protein complex"/>
    <property type="evidence" value="ECO:0007669"/>
    <property type="project" value="TreeGrafter"/>
</dbReference>
<evidence type="ECO:0000313" key="8">
    <source>
        <dbReference type="EMBL" id="CAD8219524.1"/>
    </source>
</evidence>
<feature type="domain" description="Myb-like" evidence="6">
    <location>
        <begin position="539"/>
        <end position="594"/>
    </location>
</feature>
<dbReference type="SMART" id="SM00717">
    <property type="entry name" value="SANT"/>
    <property type="match status" value="5"/>
</dbReference>
<evidence type="ECO:0000256" key="2">
    <source>
        <dbReference type="ARBA" id="ARBA00023125"/>
    </source>
</evidence>
<dbReference type="PROSITE" id="PS51294">
    <property type="entry name" value="HTH_MYB"/>
    <property type="match status" value="3"/>
</dbReference>
<dbReference type="SUPFAM" id="SSF46689">
    <property type="entry name" value="Homeodomain-like"/>
    <property type="match status" value="3"/>
</dbReference>
<dbReference type="AlphaFoldDB" id="A0A7R9XNW8"/>
<feature type="compositionally biased region" description="Low complexity" evidence="5">
    <location>
        <begin position="670"/>
        <end position="683"/>
    </location>
</feature>
<feature type="domain" description="HTH myb-type" evidence="7">
    <location>
        <begin position="484"/>
        <end position="542"/>
    </location>
</feature>
<reference evidence="8" key="1">
    <citation type="submission" date="2021-01" db="EMBL/GenBank/DDBJ databases">
        <authorList>
            <person name="Corre E."/>
            <person name="Pelletier E."/>
            <person name="Niang G."/>
            <person name="Scheremetjew M."/>
            <person name="Finn R."/>
            <person name="Kale V."/>
            <person name="Holt S."/>
            <person name="Cochrane G."/>
            <person name="Meng A."/>
            <person name="Brown T."/>
            <person name="Cohen L."/>
        </authorList>
    </citation>
    <scope>NUCLEOTIDE SEQUENCE</scope>
    <source>
        <strain evidence="8">Clade-A-BCC118000</strain>
    </source>
</reference>
<evidence type="ECO:0000259" key="7">
    <source>
        <dbReference type="PROSITE" id="PS51294"/>
    </source>
</evidence>
<evidence type="ECO:0000256" key="1">
    <source>
        <dbReference type="ARBA" id="ARBA00023015"/>
    </source>
</evidence>
<keyword evidence="4" id="KW-0539">Nucleus</keyword>
<feature type="domain" description="Myb-like" evidence="6">
    <location>
        <begin position="433"/>
        <end position="483"/>
    </location>
</feature>
<name>A0A7R9XNW8_9CHLO</name>
<accession>A0A7R9XNW8</accession>
<dbReference type="Pfam" id="PF00249">
    <property type="entry name" value="Myb_DNA-binding"/>
    <property type="match status" value="1"/>
</dbReference>
<feature type="region of interest" description="Disordered" evidence="5">
    <location>
        <begin position="596"/>
        <end position="707"/>
    </location>
</feature>
<dbReference type="PANTHER" id="PTHR46621:SF1">
    <property type="entry name" value="SNRNA-ACTIVATING PROTEIN COMPLEX SUBUNIT 4"/>
    <property type="match status" value="1"/>
</dbReference>
<feature type="domain" description="HTH myb-type" evidence="7">
    <location>
        <begin position="433"/>
        <end position="482"/>
    </location>
</feature>
<dbReference type="GO" id="GO:0042795">
    <property type="term" value="P:snRNA transcription by RNA polymerase II"/>
    <property type="evidence" value="ECO:0007669"/>
    <property type="project" value="TreeGrafter"/>
</dbReference>
<organism evidence="8">
    <name type="scientific">Ostreococcus sp. 'lucimarinus'</name>
    <dbReference type="NCBI Taxonomy" id="242159"/>
    <lineage>
        <taxon>Eukaryota</taxon>
        <taxon>Viridiplantae</taxon>
        <taxon>Chlorophyta</taxon>
        <taxon>Mamiellophyceae</taxon>
        <taxon>Mamiellales</taxon>
        <taxon>Bathycoccaceae</taxon>
        <taxon>Ostreococcus</taxon>
    </lineage>
</organism>
<feature type="compositionally biased region" description="Acidic residues" evidence="5">
    <location>
        <begin position="21"/>
        <end position="34"/>
    </location>
</feature>
<feature type="compositionally biased region" description="Acidic residues" evidence="5">
    <location>
        <begin position="641"/>
        <end position="651"/>
    </location>
</feature>
<dbReference type="GO" id="GO:0000978">
    <property type="term" value="F:RNA polymerase II cis-regulatory region sequence-specific DNA binding"/>
    <property type="evidence" value="ECO:0007669"/>
    <property type="project" value="TreeGrafter"/>
</dbReference>
<sequence length="707" mass="79081">MAIGLDVGMRLATRGTRDGDSDANVDEEEDDDDDGVLRAMDRLGTRDEALLSRVGALGTRGEGEGEDEAKAGGETRADDATADAANAQGSRALQILKVNPQVRNAESAQMFLPAIHKSLAPKIRTEMKTSTFRPQLPAWAATKKDSLEISGDVDAVSTALEANQKFQQDISTLLRALDEKMERNERLITMVTRWRNRKGRRVHWSLREAMMDLWGQKSDLYFRVPSAWNPSSRASASLHSDDATGIMSQATLQKQITPNADMLRLGWANLVEKIPLSYASHCRAWTPKEDAQLRKGVHFQLQQARLLTDQRMSLEELAGMSVQPLSALLQPGGLDVVLRDSEAIDWGEVVRMHMPLRTVDDCRLRWMNVVDPRICPEAWTDREDDMLIELAEGWETKRNWTLIAEEIFAAKITPGKLLRSPHQCAMRYQAEWNPSLVKSSWTPEEDAFILRWIKDHGVGHWTKLARLLPGHTGQQLLHRWRRIQPTRRTGAWTEEEDEALRVAVGAYKQGERIKWSLVQEHVPTRTDVQCRERWTGVLDPGIKTGPWTEEEDAALMAAMGPHWQENGFNEWARLTAVLPGRTGKHCMRRCRALAKKQNDDGEASHQGGGERSSAAKSKNKATTTKKKRAAATTTAPVAEPALEEPVDDALGTEEHPPTARKKAPARQKTAKTTASKTASIASPKTRDDKAPVVEPEPKRPRRSTRTT</sequence>
<keyword evidence="2" id="KW-0238">DNA-binding</keyword>
<dbReference type="CDD" id="cd00167">
    <property type="entry name" value="SANT"/>
    <property type="match status" value="4"/>
</dbReference>
<dbReference type="PROSITE" id="PS50090">
    <property type="entry name" value="MYB_LIKE"/>
    <property type="match status" value="4"/>
</dbReference>
<evidence type="ECO:0000256" key="4">
    <source>
        <dbReference type="ARBA" id="ARBA00023242"/>
    </source>
</evidence>
<dbReference type="InterPro" id="IPR051575">
    <property type="entry name" value="Myb-like_DNA-bd"/>
</dbReference>
<feature type="region of interest" description="Disordered" evidence="5">
    <location>
        <begin position="54"/>
        <end position="79"/>
    </location>
</feature>
<feature type="compositionally biased region" description="Basic residues" evidence="5">
    <location>
        <begin position="658"/>
        <end position="669"/>
    </location>
</feature>
<feature type="domain" description="HTH myb-type" evidence="7">
    <location>
        <begin position="543"/>
        <end position="598"/>
    </location>
</feature>
<dbReference type="InterPro" id="IPR009057">
    <property type="entry name" value="Homeodomain-like_sf"/>
</dbReference>
<feature type="region of interest" description="Disordered" evidence="5">
    <location>
        <begin position="1"/>
        <end position="35"/>
    </location>
</feature>
<keyword evidence="1" id="KW-0805">Transcription regulation</keyword>
<dbReference type="GO" id="GO:0042796">
    <property type="term" value="P:snRNA transcription by RNA polymerase III"/>
    <property type="evidence" value="ECO:0007669"/>
    <property type="project" value="TreeGrafter"/>
</dbReference>
<dbReference type="InterPro" id="IPR001005">
    <property type="entry name" value="SANT/Myb"/>
</dbReference>
<feature type="compositionally biased region" description="Basic residues" evidence="5">
    <location>
        <begin position="617"/>
        <end position="629"/>
    </location>
</feature>